<accession>A0AA39SZ29</accession>
<gene>
    <name evidence="1" type="ORF">LWI29_003290</name>
</gene>
<keyword evidence="2" id="KW-1185">Reference proteome</keyword>
<proteinExistence type="predicted"/>
<reference evidence="1" key="2">
    <citation type="submission" date="2023-06" db="EMBL/GenBank/DDBJ databases">
        <authorList>
            <person name="Swenson N.G."/>
            <person name="Wegrzyn J.L."/>
            <person name="Mcevoy S.L."/>
        </authorList>
    </citation>
    <scope>NUCLEOTIDE SEQUENCE</scope>
    <source>
        <strain evidence="1">NS2018</strain>
        <tissue evidence="1">Leaf</tissue>
    </source>
</reference>
<dbReference type="AlphaFoldDB" id="A0AA39SZ29"/>
<reference evidence="1" key="1">
    <citation type="journal article" date="2022" name="Plant J.">
        <title>Strategies of tolerance reflected in two North American maple genomes.</title>
        <authorList>
            <person name="McEvoy S.L."/>
            <person name="Sezen U.U."/>
            <person name="Trouern-Trend A."/>
            <person name="McMahon S.M."/>
            <person name="Schaberg P.G."/>
            <person name="Yang J."/>
            <person name="Wegrzyn J.L."/>
            <person name="Swenson N.G."/>
        </authorList>
    </citation>
    <scope>NUCLEOTIDE SEQUENCE</scope>
    <source>
        <strain evidence="1">NS2018</strain>
    </source>
</reference>
<comment type="caution">
    <text evidence="1">The sequence shown here is derived from an EMBL/GenBank/DDBJ whole genome shotgun (WGS) entry which is preliminary data.</text>
</comment>
<dbReference type="Proteomes" id="UP001168877">
    <property type="component" value="Unassembled WGS sequence"/>
</dbReference>
<evidence type="ECO:0000313" key="2">
    <source>
        <dbReference type="Proteomes" id="UP001168877"/>
    </source>
</evidence>
<sequence>MASRYVNNLDQSIRPQIEKLCMFKAIDALLASSHPMTQFATSGNFTTARMLRTTISSWSLEGFMKILERRSSIVTSKPVTFL</sequence>
<protein>
    <submittedName>
        <fullName evidence="1">Uncharacterized protein</fullName>
    </submittedName>
</protein>
<name>A0AA39SZ29_ACESA</name>
<organism evidence="1 2">
    <name type="scientific">Acer saccharum</name>
    <name type="common">Sugar maple</name>
    <dbReference type="NCBI Taxonomy" id="4024"/>
    <lineage>
        <taxon>Eukaryota</taxon>
        <taxon>Viridiplantae</taxon>
        <taxon>Streptophyta</taxon>
        <taxon>Embryophyta</taxon>
        <taxon>Tracheophyta</taxon>
        <taxon>Spermatophyta</taxon>
        <taxon>Magnoliopsida</taxon>
        <taxon>eudicotyledons</taxon>
        <taxon>Gunneridae</taxon>
        <taxon>Pentapetalae</taxon>
        <taxon>rosids</taxon>
        <taxon>malvids</taxon>
        <taxon>Sapindales</taxon>
        <taxon>Sapindaceae</taxon>
        <taxon>Hippocastanoideae</taxon>
        <taxon>Acereae</taxon>
        <taxon>Acer</taxon>
    </lineage>
</organism>
<dbReference type="EMBL" id="JAUESC010000003">
    <property type="protein sequence ID" value="KAK0599210.1"/>
    <property type="molecule type" value="Genomic_DNA"/>
</dbReference>
<evidence type="ECO:0000313" key="1">
    <source>
        <dbReference type="EMBL" id="KAK0599210.1"/>
    </source>
</evidence>